<feature type="region of interest" description="Disordered" evidence="1">
    <location>
        <begin position="29"/>
        <end position="81"/>
    </location>
</feature>
<accession>A0A1I5B0S7</accession>
<evidence type="ECO:0000313" key="2">
    <source>
        <dbReference type="EMBL" id="SFN68297.1"/>
    </source>
</evidence>
<dbReference type="RefSeq" id="WP_245737326.1">
    <property type="nucleotide sequence ID" value="NZ_CAWRAH010000043.1"/>
</dbReference>
<dbReference type="AlphaFoldDB" id="A0A1I5B0S7"/>
<dbReference type="STRING" id="53341.SAMN05421579_1151"/>
<protein>
    <submittedName>
        <fullName evidence="2">Filamentous hemagglutinin</fullName>
    </submittedName>
</protein>
<name>A0A1I5B0S7_9GAMM</name>
<evidence type="ECO:0000256" key="1">
    <source>
        <dbReference type="SAM" id="MobiDB-lite"/>
    </source>
</evidence>
<gene>
    <name evidence="2" type="ORF">SAMN05421579_1151</name>
</gene>
<reference evidence="3" key="1">
    <citation type="submission" date="2016-10" db="EMBL/GenBank/DDBJ databases">
        <authorList>
            <person name="Varghese N."/>
            <person name="Submissions S."/>
        </authorList>
    </citation>
    <scope>NUCLEOTIDE SEQUENCE [LARGE SCALE GENOMIC DNA]</scope>
    <source>
        <strain evidence="3">DSM 16522</strain>
    </source>
</reference>
<dbReference type="EMBL" id="FOVO01000015">
    <property type="protein sequence ID" value="SFN68297.1"/>
    <property type="molecule type" value="Genomic_DNA"/>
</dbReference>
<organism evidence="2 3">
    <name type="scientific">Xenorhabdus japonica</name>
    <dbReference type="NCBI Taxonomy" id="53341"/>
    <lineage>
        <taxon>Bacteria</taxon>
        <taxon>Pseudomonadati</taxon>
        <taxon>Pseudomonadota</taxon>
        <taxon>Gammaproteobacteria</taxon>
        <taxon>Enterobacterales</taxon>
        <taxon>Morganellaceae</taxon>
        <taxon>Xenorhabdus</taxon>
    </lineage>
</organism>
<proteinExistence type="predicted"/>
<feature type="non-terminal residue" evidence="2">
    <location>
        <position position="1"/>
    </location>
</feature>
<evidence type="ECO:0000313" key="3">
    <source>
        <dbReference type="Proteomes" id="UP000199011"/>
    </source>
</evidence>
<dbReference type="Proteomes" id="UP000199011">
    <property type="component" value="Unassembled WGS sequence"/>
</dbReference>
<keyword evidence="3" id="KW-1185">Reference proteome</keyword>
<sequence length="200" mass="22493">DHLITLLMVGNDEITQRYLNRLQEKYAPGKSVKPNIGKGLTADQKAKLGGASSGTPGGWEPQGSKNAQKHKAVRQQQKNRFEELRRIFDKNDPSRDLMIDGKIIRQGSGGNRYTTKVFESQKLTDRQIYRYAKQLAGQPLTKIKDGIYTAKLNDGTLITLRNVSSSVKQTGARWTIQIRNSPVLRQVENGLGRNAEIKFR</sequence>